<organism evidence="1 2">
    <name type="scientific">Smallanthus sonchifolius</name>
    <dbReference type="NCBI Taxonomy" id="185202"/>
    <lineage>
        <taxon>Eukaryota</taxon>
        <taxon>Viridiplantae</taxon>
        <taxon>Streptophyta</taxon>
        <taxon>Embryophyta</taxon>
        <taxon>Tracheophyta</taxon>
        <taxon>Spermatophyta</taxon>
        <taxon>Magnoliopsida</taxon>
        <taxon>eudicotyledons</taxon>
        <taxon>Gunneridae</taxon>
        <taxon>Pentapetalae</taxon>
        <taxon>asterids</taxon>
        <taxon>campanulids</taxon>
        <taxon>Asterales</taxon>
        <taxon>Asteraceae</taxon>
        <taxon>Asteroideae</taxon>
        <taxon>Heliantheae alliance</taxon>
        <taxon>Millerieae</taxon>
        <taxon>Smallanthus</taxon>
    </lineage>
</organism>
<accession>A0ACB9DF81</accession>
<keyword evidence="2" id="KW-1185">Reference proteome</keyword>
<sequence length="246" mass="27976">MASSLTSSELMTLMYRDGEEFVNDPHLMESPTHVFPHNLSDYFVIDVDPTTIVNNQEDHSFFHPYLYEDSSIHCNAINESQSDHSNALTDSLYIYLTSHLLVPMQRIIQVKFDRSDYSATCDTDAVTLFANQLKEIKSNILDTRHREAEVMEAHETIVEELIGQPIDVEISITNPDGIRNKGCGKHRPIIGPTESQLQKPPKAPRLYRTCMKYVTDHDSRNCKKKKKVHADDADQLNPGDNINSTT</sequence>
<dbReference type="EMBL" id="CM042036">
    <property type="protein sequence ID" value="KAI3745131.1"/>
    <property type="molecule type" value="Genomic_DNA"/>
</dbReference>
<evidence type="ECO:0000313" key="2">
    <source>
        <dbReference type="Proteomes" id="UP001056120"/>
    </source>
</evidence>
<name>A0ACB9DF81_9ASTR</name>
<reference evidence="1 2" key="2">
    <citation type="journal article" date="2022" name="Mol. Ecol. Resour.">
        <title>The genomes of chicory, endive, great burdock and yacon provide insights into Asteraceae paleo-polyploidization history and plant inulin production.</title>
        <authorList>
            <person name="Fan W."/>
            <person name="Wang S."/>
            <person name="Wang H."/>
            <person name="Wang A."/>
            <person name="Jiang F."/>
            <person name="Liu H."/>
            <person name="Zhao H."/>
            <person name="Xu D."/>
            <person name="Zhang Y."/>
        </authorList>
    </citation>
    <scope>NUCLEOTIDE SEQUENCE [LARGE SCALE GENOMIC DNA]</scope>
    <source>
        <strain evidence="2">cv. Yunnan</strain>
        <tissue evidence="1">Leaves</tissue>
    </source>
</reference>
<comment type="caution">
    <text evidence="1">The sequence shown here is derived from an EMBL/GenBank/DDBJ whole genome shotgun (WGS) entry which is preliminary data.</text>
</comment>
<evidence type="ECO:0000313" key="1">
    <source>
        <dbReference type="EMBL" id="KAI3745131.1"/>
    </source>
</evidence>
<dbReference type="Proteomes" id="UP001056120">
    <property type="component" value="Linkage Group LG19"/>
</dbReference>
<reference evidence="2" key="1">
    <citation type="journal article" date="2022" name="Mol. Ecol. Resour.">
        <title>The genomes of chicory, endive, great burdock and yacon provide insights into Asteraceae palaeo-polyploidization history and plant inulin production.</title>
        <authorList>
            <person name="Fan W."/>
            <person name="Wang S."/>
            <person name="Wang H."/>
            <person name="Wang A."/>
            <person name="Jiang F."/>
            <person name="Liu H."/>
            <person name="Zhao H."/>
            <person name="Xu D."/>
            <person name="Zhang Y."/>
        </authorList>
    </citation>
    <scope>NUCLEOTIDE SEQUENCE [LARGE SCALE GENOMIC DNA]</scope>
    <source>
        <strain evidence="2">cv. Yunnan</strain>
    </source>
</reference>
<protein>
    <submittedName>
        <fullName evidence="1">Uncharacterized protein</fullName>
    </submittedName>
</protein>
<proteinExistence type="predicted"/>
<gene>
    <name evidence="1" type="ORF">L1987_58234</name>
</gene>